<feature type="region of interest" description="Disordered" evidence="1">
    <location>
        <begin position="111"/>
        <end position="140"/>
    </location>
</feature>
<dbReference type="AlphaFoldDB" id="A0A4Y3TPI6"/>
<protein>
    <submittedName>
        <fullName evidence="2">Uncharacterized protein</fullName>
    </submittedName>
</protein>
<proteinExistence type="predicted"/>
<reference evidence="2 3" key="1">
    <citation type="submission" date="2019-06" db="EMBL/GenBank/DDBJ databases">
        <title>Whole genome shotgun sequence of Acetobacter orleanensis NBRC 13752.</title>
        <authorList>
            <person name="Hosoyama A."/>
            <person name="Uohara A."/>
            <person name="Ohji S."/>
            <person name="Ichikawa N."/>
        </authorList>
    </citation>
    <scope>NUCLEOTIDE SEQUENCE [LARGE SCALE GENOMIC DNA]</scope>
    <source>
        <strain evidence="2 3">NBRC 13752</strain>
    </source>
</reference>
<organism evidence="2 3">
    <name type="scientific">Acetobacter orleanensis</name>
    <dbReference type="NCBI Taxonomy" id="104099"/>
    <lineage>
        <taxon>Bacteria</taxon>
        <taxon>Pseudomonadati</taxon>
        <taxon>Pseudomonadota</taxon>
        <taxon>Alphaproteobacteria</taxon>
        <taxon>Acetobacterales</taxon>
        <taxon>Acetobacteraceae</taxon>
        <taxon>Acetobacter</taxon>
    </lineage>
</organism>
<evidence type="ECO:0000313" key="3">
    <source>
        <dbReference type="Proteomes" id="UP000317617"/>
    </source>
</evidence>
<evidence type="ECO:0000256" key="1">
    <source>
        <dbReference type="SAM" id="MobiDB-lite"/>
    </source>
</evidence>
<accession>A0A4Y3TPI6</accession>
<dbReference type="EMBL" id="BJMU01000016">
    <property type="protein sequence ID" value="GEB83698.1"/>
    <property type="molecule type" value="Genomic_DNA"/>
</dbReference>
<keyword evidence="3" id="KW-1185">Reference proteome</keyword>
<dbReference type="RefSeq" id="WP_244463435.1">
    <property type="nucleotide sequence ID" value="NZ_BJMU01000016.1"/>
</dbReference>
<dbReference type="Proteomes" id="UP000317617">
    <property type="component" value="Unassembled WGS sequence"/>
</dbReference>
<name>A0A4Y3TPI6_9PROT</name>
<comment type="caution">
    <text evidence="2">The sequence shown here is derived from an EMBL/GenBank/DDBJ whole genome shotgun (WGS) entry which is preliminary data.</text>
</comment>
<gene>
    <name evidence="2" type="ORF">AOR01nite_21750</name>
</gene>
<evidence type="ECO:0000313" key="2">
    <source>
        <dbReference type="EMBL" id="GEB83698.1"/>
    </source>
</evidence>
<sequence>MQGSASLKWPDDKEQELGLTIALIERGAANPDWFMNFGHHWYYNGSKFISGIHKMTRAVIVPFGRDLKTFVQQSAPSMQDVSSTATDMNKIFVVHGRDNGTKETVHFARTAQQGDDHPGETYREQQCRFRGGHPDRGRYR</sequence>
<feature type="compositionally biased region" description="Basic and acidic residues" evidence="1">
    <location>
        <begin position="114"/>
        <end position="140"/>
    </location>
</feature>